<evidence type="ECO:0000313" key="2">
    <source>
        <dbReference type="EMBL" id="MEC5388220.1"/>
    </source>
</evidence>
<keyword evidence="1" id="KW-0812">Transmembrane</keyword>
<dbReference type="EMBL" id="JAYXHS010000005">
    <property type="protein sequence ID" value="MEC5388220.1"/>
    <property type="molecule type" value="Genomic_DNA"/>
</dbReference>
<feature type="transmembrane region" description="Helical" evidence="1">
    <location>
        <begin position="73"/>
        <end position="92"/>
    </location>
</feature>
<accession>A0ABU6KA92</accession>
<evidence type="ECO:0000256" key="1">
    <source>
        <dbReference type="SAM" id="Phobius"/>
    </source>
</evidence>
<feature type="transmembrane region" description="Helical" evidence="1">
    <location>
        <begin position="39"/>
        <end position="61"/>
    </location>
</feature>
<keyword evidence="3" id="KW-1185">Reference proteome</keyword>
<proteinExistence type="predicted"/>
<dbReference type="RefSeq" id="WP_327601194.1">
    <property type="nucleotide sequence ID" value="NZ_JAYXHS010000005.1"/>
</dbReference>
<sequence>MKLRIKALLLGLGASLFATAMLVFTLPFLFFSLSIETELWLLWLPCLVLPPALMLGGFVAARFFPHGKFLTGALTGSLSASFLLIFIQPAAMTADGVVGLPFALLVYSAIVFGGALFGILGAWHLRRDSPVPEK</sequence>
<protein>
    <submittedName>
        <fullName evidence="2">Uncharacterized protein</fullName>
    </submittedName>
</protein>
<name>A0ABU6KA92_9RHOO</name>
<feature type="transmembrane region" description="Helical" evidence="1">
    <location>
        <begin position="7"/>
        <end position="33"/>
    </location>
</feature>
<organism evidence="2 3">
    <name type="scientific">Uliginosibacterium silvisoli</name>
    <dbReference type="NCBI Taxonomy" id="3114758"/>
    <lineage>
        <taxon>Bacteria</taxon>
        <taxon>Pseudomonadati</taxon>
        <taxon>Pseudomonadota</taxon>
        <taxon>Betaproteobacteria</taxon>
        <taxon>Rhodocyclales</taxon>
        <taxon>Zoogloeaceae</taxon>
        <taxon>Uliginosibacterium</taxon>
    </lineage>
</organism>
<keyword evidence="1" id="KW-0472">Membrane</keyword>
<evidence type="ECO:0000313" key="3">
    <source>
        <dbReference type="Proteomes" id="UP001331561"/>
    </source>
</evidence>
<feature type="transmembrane region" description="Helical" evidence="1">
    <location>
        <begin position="104"/>
        <end position="125"/>
    </location>
</feature>
<keyword evidence="1" id="KW-1133">Transmembrane helix</keyword>
<reference evidence="2 3" key="1">
    <citation type="submission" date="2024-01" db="EMBL/GenBank/DDBJ databases">
        <title>Uliginosibacterium soil sp. nov.</title>
        <authorList>
            <person name="Lv Y."/>
        </authorList>
    </citation>
    <scope>NUCLEOTIDE SEQUENCE [LARGE SCALE GENOMIC DNA]</scope>
    <source>
        <strain evidence="2 3">H3</strain>
    </source>
</reference>
<dbReference type="Proteomes" id="UP001331561">
    <property type="component" value="Unassembled WGS sequence"/>
</dbReference>
<gene>
    <name evidence="2" type="ORF">VVD49_20970</name>
</gene>
<comment type="caution">
    <text evidence="2">The sequence shown here is derived from an EMBL/GenBank/DDBJ whole genome shotgun (WGS) entry which is preliminary data.</text>
</comment>